<accession>A0ABT2QQR0</accession>
<keyword evidence="6" id="KW-0423">Lactose metabolism</keyword>
<comment type="pathway">
    <text evidence="6">Carbohydrate metabolism; D-tagatose 6-phosphate degradation; D-glyceraldehyde 3-phosphate and glycerone phosphate from D-tagatose 6-phosphate: step 1/2.</text>
</comment>
<dbReference type="InterPro" id="IPR029056">
    <property type="entry name" value="Ribokinase-like"/>
</dbReference>
<protein>
    <recommendedName>
        <fullName evidence="6">Tagatose-6-phosphate kinase</fullName>
        <ecNumber evidence="6">2.7.1.144</ecNumber>
    </recommendedName>
</protein>
<evidence type="ECO:0000313" key="8">
    <source>
        <dbReference type="EMBL" id="MCU5746316.1"/>
    </source>
</evidence>
<dbReference type="Gene3D" id="3.40.1190.20">
    <property type="match status" value="1"/>
</dbReference>
<comment type="similarity">
    <text evidence="6">Belongs to the carbohydrate kinase PfkB family. LacC subfamily.</text>
</comment>
<dbReference type="InterPro" id="IPR002173">
    <property type="entry name" value="Carboh/pur_kinase_PfkB_CS"/>
</dbReference>
<dbReference type="EC" id="2.7.1.144" evidence="6"/>
<evidence type="ECO:0000259" key="7">
    <source>
        <dbReference type="Pfam" id="PF00294"/>
    </source>
</evidence>
<keyword evidence="9" id="KW-1185">Reference proteome</keyword>
<keyword evidence="5 6" id="KW-0067">ATP-binding</keyword>
<evidence type="ECO:0000256" key="4">
    <source>
        <dbReference type="ARBA" id="ARBA00022777"/>
    </source>
</evidence>
<feature type="domain" description="Carbohydrate kinase PfkB" evidence="7">
    <location>
        <begin position="9"/>
        <end position="303"/>
    </location>
</feature>
<dbReference type="InterPro" id="IPR017583">
    <property type="entry name" value="Tagatose/fructose_Pkinase"/>
</dbReference>
<keyword evidence="3 6" id="KW-0547">Nucleotide-binding</keyword>
<evidence type="ECO:0000256" key="1">
    <source>
        <dbReference type="ARBA" id="ARBA00005380"/>
    </source>
</evidence>
<evidence type="ECO:0000256" key="5">
    <source>
        <dbReference type="ARBA" id="ARBA00022840"/>
    </source>
</evidence>
<dbReference type="RefSeq" id="WP_262855867.1">
    <property type="nucleotide sequence ID" value="NZ_JAOPKZ010000009.1"/>
</dbReference>
<dbReference type="InterPro" id="IPR011611">
    <property type="entry name" value="PfkB_dom"/>
</dbReference>
<evidence type="ECO:0000256" key="6">
    <source>
        <dbReference type="PIRNR" id="PIRNR000535"/>
    </source>
</evidence>
<sequence>MILTHTFNPSIDITYTVPELNVGDVHRVREMIKNPGGKGINVSKVLKQLGAPLHALLYSGGANGRWLTSKLADLDLSYTALQIEGETRQCIAINDGRAQTEILEAGPVVSQEAQQSYLDEMAAQLVQSSVEVMTISGSSPQLAHIDAETHLKRVLALSPHSYNILDTKPEDLVSALKAGLAVDCIKPNRDEFRQLLRLEQDKGSVDEADFEENNMCHIMTMHPLFKDIDVFLTLGAQGAIVKYQGQVYRATVPIIQAVNPVGSGDSTVAGIAYGIQHFSRQPERLIQHALACGMSNAMQQETGYINIKQVQELTTEINVEMI</sequence>
<dbReference type="PROSITE" id="PS00584">
    <property type="entry name" value="PFKB_KINASES_2"/>
    <property type="match status" value="1"/>
</dbReference>
<name>A0ABT2QQR0_9STAP</name>
<reference evidence="8 9" key="1">
    <citation type="journal article" date="2023" name="Int. J. Syst. Evol. Microbiol.">
        <title>Streptococcus sciuri sp. nov., Staphylococcus marylandisciuri sp. nov. and Staphylococcus americanisciuri sp. nov., isolated from faeces of eastern grey squirrel (Sciurus carolinensis).</title>
        <authorList>
            <person name="Volokhov D.V."/>
            <person name="Zagorodnyaya T.A."/>
            <person name="Furtak V.A."/>
            <person name="Nattanmai G."/>
            <person name="Randall L."/>
            <person name="Jose S."/>
            <person name="Gao Y."/>
            <person name="Eisenberg T."/>
            <person name="Delmonte P."/>
            <person name="Blom J."/>
            <person name="Mitchell K.K."/>
        </authorList>
    </citation>
    <scope>NUCLEOTIDE SEQUENCE [LARGE SCALE GENOMIC DNA]</scope>
    <source>
        <strain evidence="8 9">SQ8-PEA</strain>
    </source>
</reference>
<proteinExistence type="inferred from homology"/>
<dbReference type="GO" id="GO:0005840">
    <property type="term" value="C:ribosome"/>
    <property type="evidence" value="ECO:0007669"/>
    <property type="project" value="UniProtKB-KW"/>
</dbReference>
<comment type="caution">
    <text evidence="8">The sequence shown here is derived from an EMBL/GenBank/DDBJ whole genome shotgun (WGS) entry which is preliminary data.</text>
</comment>
<organism evidence="8 9">
    <name type="scientific">Staphylococcus marylandisciuri</name>
    <dbReference type="NCBI Taxonomy" id="2981529"/>
    <lineage>
        <taxon>Bacteria</taxon>
        <taxon>Bacillati</taxon>
        <taxon>Bacillota</taxon>
        <taxon>Bacilli</taxon>
        <taxon>Bacillales</taxon>
        <taxon>Staphylococcaceae</taxon>
        <taxon>Staphylococcus</taxon>
    </lineage>
</organism>
<dbReference type="NCBIfam" id="TIGR03168">
    <property type="entry name" value="1-PFK"/>
    <property type="match status" value="1"/>
</dbReference>
<keyword evidence="2 6" id="KW-0808">Transferase</keyword>
<dbReference type="PANTHER" id="PTHR46566">
    <property type="entry name" value="1-PHOSPHOFRUCTOKINASE-RELATED"/>
    <property type="match status" value="1"/>
</dbReference>
<dbReference type="EMBL" id="JAOPKZ010000009">
    <property type="protein sequence ID" value="MCU5746316.1"/>
    <property type="molecule type" value="Genomic_DNA"/>
</dbReference>
<dbReference type="CDD" id="cd01164">
    <property type="entry name" value="FruK_PfkB_like"/>
    <property type="match status" value="1"/>
</dbReference>
<comment type="catalytic activity">
    <reaction evidence="6">
        <text>D-tagatofuranose 6-phosphate + ATP = D-tagatofuranose 1,6-bisphosphate + ADP + H(+)</text>
        <dbReference type="Rhea" id="RHEA:12420"/>
        <dbReference type="ChEBI" id="CHEBI:15378"/>
        <dbReference type="ChEBI" id="CHEBI:30616"/>
        <dbReference type="ChEBI" id="CHEBI:58694"/>
        <dbReference type="ChEBI" id="CHEBI:58695"/>
        <dbReference type="ChEBI" id="CHEBI:456216"/>
        <dbReference type="EC" id="2.7.1.144"/>
    </reaction>
</comment>
<dbReference type="GO" id="GO:0016301">
    <property type="term" value="F:kinase activity"/>
    <property type="evidence" value="ECO:0007669"/>
    <property type="project" value="UniProtKB-KW"/>
</dbReference>
<keyword evidence="8" id="KW-0689">Ribosomal protein</keyword>
<evidence type="ECO:0000256" key="2">
    <source>
        <dbReference type="ARBA" id="ARBA00022679"/>
    </source>
</evidence>
<gene>
    <name evidence="8" type="ORF">N9R04_06245</name>
</gene>
<dbReference type="SUPFAM" id="SSF53613">
    <property type="entry name" value="Ribokinase-like"/>
    <property type="match status" value="1"/>
</dbReference>
<evidence type="ECO:0000313" key="9">
    <source>
        <dbReference type="Proteomes" id="UP001209553"/>
    </source>
</evidence>
<dbReference type="PIRSF" id="PIRSF000535">
    <property type="entry name" value="1PFK/6PFK/LacC"/>
    <property type="match status" value="1"/>
</dbReference>
<dbReference type="Pfam" id="PF00294">
    <property type="entry name" value="PfkB"/>
    <property type="match status" value="1"/>
</dbReference>
<evidence type="ECO:0000256" key="3">
    <source>
        <dbReference type="ARBA" id="ARBA00022741"/>
    </source>
</evidence>
<comment type="similarity">
    <text evidence="1">Belongs to the carbohydrate kinase pfkB family.</text>
</comment>
<dbReference type="Proteomes" id="UP001209553">
    <property type="component" value="Unassembled WGS sequence"/>
</dbReference>
<keyword evidence="4 8" id="KW-0418">Kinase</keyword>
<keyword evidence="8" id="KW-0687">Ribonucleoprotein</keyword>
<dbReference type="PANTHER" id="PTHR46566:SF5">
    <property type="entry name" value="1-PHOSPHOFRUCTOKINASE"/>
    <property type="match status" value="1"/>
</dbReference>
<dbReference type="PROSITE" id="PS00583">
    <property type="entry name" value="PFKB_KINASES_1"/>
    <property type="match status" value="1"/>
</dbReference>